<dbReference type="Proteomes" id="UP000635565">
    <property type="component" value="Unassembled WGS sequence"/>
</dbReference>
<comment type="caution">
    <text evidence="1">The sequence shown here is derived from an EMBL/GenBank/DDBJ whole genome shotgun (WGS) entry which is preliminary data.</text>
</comment>
<evidence type="ECO:0000313" key="1">
    <source>
        <dbReference type="EMBL" id="GHO88390.1"/>
    </source>
</evidence>
<gene>
    <name evidence="1" type="ORF">KSZ_63960</name>
</gene>
<dbReference type="RefSeq" id="WP_201365981.1">
    <property type="nucleotide sequence ID" value="NZ_BNJJ01000024.1"/>
</dbReference>
<keyword evidence="2" id="KW-1185">Reference proteome</keyword>
<dbReference type="EMBL" id="BNJJ01000024">
    <property type="protein sequence ID" value="GHO88390.1"/>
    <property type="molecule type" value="Genomic_DNA"/>
</dbReference>
<name>A0ABQ3VQH7_9CHLR</name>
<dbReference type="PANTHER" id="PTHR13774:SF32">
    <property type="entry name" value="ANTISENSE-ENHANCING SEQUENCE 1"/>
    <property type="match status" value="1"/>
</dbReference>
<dbReference type="NCBIfam" id="TIGR00654">
    <property type="entry name" value="PhzF_family"/>
    <property type="match status" value="1"/>
</dbReference>
<organism evidence="1 2">
    <name type="scientific">Dictyobacter formicarum</name>
    <dbReference type="NCBI Taxonomy" id="2778368"/>
    <lineage>
        <taxon>Bacteria</taxon>
        <taxon>Bacillati</taxon>
        <taxon>Chloroflexota</taxon>
        <taxon>Ktedonobacteria</taxon>
        <taxon>Ktedonobacterales</taxon>
        <taxon>Dictyobacteraceae</taxon>
        <taxon>Dictyobacter</taxon>
    </lineage>
</organism>
<dbReference type="InterPro" id="IPR003719">
    <property type="entry name" value="Phenazine_PhzF-like"/>
</dbReference>
<proteinExistence type="predicted"/>
<evidence type="ECO:0000313" key="2">
    <source>
        <dbReference type="Proteomes" id="UP000635565"/>
    </source>
</evidence>
<dbReference type="PANTHER" id="PTHR13774">
    <property type="entry name" value="PHENAZINE BIOSYNTHESIS PROTEIN"/>
    <property type="match status" value="1"/>
</dbReference>
<protein>
    <submittedName>
        <fullName evidence="1">Phenazine biosynthesis protein PhzF</fullName>
    </submittedName>
</protein>
<reference evidence="1 2" key="1">
    <citation type="journal article" date="2021" name="Int. J. Syst. Evol. Microbiol.">
        <title>Reticulibacter mediterranei gen. nov., sp. nov., within the new family Reticulibacteraceae fam. nov., and Ktedonospora formicarum gen. nov., sp. nov., Ktedonobacter robiniae sp. nov., Dictyobacter formicarum sp. nov. and Dictyobacter arantiisoli sp. nov., belonging to the class Ktedonobacteria.</title>
        <authorList>
            <person name="Yabe S."/>
            <person name="Zheng Y."/>
            <person name="Wang C.M."/>
            <person name="Sakai Y."/>
            <person name="Abe K."/>
            <person name="Yokota A."/>
            <person name="Donadio S."/>
            <person name="Cavaletti L."/>
            <person name="Monciardini P."/>
        </authorList>
    </citation>
    <scope>NUCLEOTIDE SEQUENCE [LARGE SCALE GENOMIC DNA]</scope>
    <source>
        <strain evidence="1 2">SOSP1-9</strain>
    </source>
</reference>
<dbReference type="Gene3D" id="3.10.310.10">
    <property type="entry name" value="Diaminopimelate Epimerase, Chain A, domain 1"/>
    <property type="match status" value="2"/>
</dbReference>
<dbReference type="PIRSF" id="PIRSF016184">
    <property type="entry name" value="PhzC_PhzF"/>
    <property type="match status" value="1"/>
</dbReference>
<accession>A0ABQ3VQH7</accession>
<sequence length="321" mass="35060">MSDKDRRPYHFRVVDVFTNQLFNGNQLAVFLDGTGLTEQDMLAITRELNYSETTFVFPASQAGTHARIRIFTPAGEVPFAGHPTIGTAFVLATNQSILTDTQHIILEEGVGPVAVRLSGEPTHPQFLWITLPPVTFQPPFENREAIVEALGLRATDLLERAPIQLASAGNPFIYVPVKNKSLVDQVVINMVKLGQCFQGIAPLKLYVFALEEQAEGQEQLSVFARMLKPYQGSIVEDAATGSAAGPLGAYLVEHGLVPFQNETTLVIEQGTKMERPSFLHIHLQAQPGAALSVEVGGSAVPVYEGTFYLPQHHFRSSGVKP</sequence>
<dbReference type="Pfam" id="PF02567">
    <property type="entry name" value="PhzC-PhzF"/>
    <property type="match status" value="1"/>
</dbReference>
<dbReference type="SUPFAM" id="SSF54506">
    <property type="entry name" value="Diaminopimelate epimerase-like"/>
    <property type="match status" value="1"/>
</dbReference>